<dbReference type="CDD" id="cd08041">
    <property type="entry name" value="OBF_kDNA_ligase_like"/>
    <property type="match status" value="1"/>
</dbReference>
<dbReference type="InterPro" id="IPR012310">
    <property type="entry name" value="DNA_ligase_ATP-dep_cent"/>
</dbReference>
<evidence type="ECO:0000256" key="6">
    <source>
        <dbReference type="ARBA" id="ARBA00034003"/>
    </source>
</evidence>
<dbReference type="InterPro" id="IPR012340">
    <property type="entry name" value="NA-bd_OB-fold"/>
</dbReference>
<keyword evidence="10" id="KW-1185">Reference proteome</keyword>
<dbReference type="Pfam" id="PF14743">
    <property type="entry name" value="DNA_ligase_OB_2"/>
    <property type="match status" value="1"/>
</dbReference>
<dbReference type="PANTHER" id="PTHR47810">
    <property type="entry name" value="DNA LIGASE"/>
    <property type="match status" value="1"/>
</dbReference>
<evidence type="ECO:0000256" key="5">
    <source>
        <dbReference type="ARBA" id="ARBA00023204"/>
    </source>
</evidence>
<evidence type="ECO:0000313" key="10">
    <source>
        <dbReference type="Proteomes" id="UP000285575"/>
    </source>
</evidence>
<dbReference type="GO" id="GO:0006260">
    <property type="term" value="P:DNA replication"/>
    <property type="evidence" value="ECO:0007669"/>
    <property type="project" value="UniProtKB-KW"/>
</dbReference>
<dbReference type="AlphaFoldDB" id="A0A437RIY0"/>
<dbReference type="GO" id="GO:0003910">
    <property type="term" value="F:DNA ligase (ATP) activity"/>
    <property type="evidence" value="ECO:0007669"/>
    <property type="project" value="UniProtKB-EC"/>
</dbReference>
<evidence type="ECO:0000256" key="3">
    <source>
        <dbReference type="ARBA" id="ARBA00022705"/>
    </source>
</evidence>
<sequence length="295" mass="31381">MAAPAAGLAAEPAAAAPRPPGLLLAVEAAPDIDPAGFLVSEKYDGVRAVWDGHTLRTRSGLAIAAPAWFTQRLPAVALDGELWAGRRRFEDLSGAVRRAAPRQAEWQHIRYLAFDLPGVPGPFSARYERLASLGQEVDAPHFQAVEQRRVATRAGLQRWLEAVVAEGGEGLMLHRADALYTTGRSAVLQKLKPEHDAEAVVLAAVPGRGRHAGRMGALRVQTPTGRQFLLGTGFSDAEREAPPPPGSVVSYRHRGYTESGLPRFASFLRVRDPASAAGAGDQSRSAGVSQRGSAP</sequence>
<dbReference type="PROSITE" id="PS50160">
    <property type="entry name" value="DNA_LIGASE_A3"/>
    <property type="match status" value="1"/>
</dbReference>
<comment type="caution">
    <text evidence="9">The sequence shown here is derived from an EMBL/GenBank/DDBJ whole genome shotgun (WGS) entry which is preliminary data.</text>
</comment>
<keyword evidence="5" id="KW-0234">DNA repair</keyword>
<evidence type="ECO:0000256" key="4">
    <source>
        <dbReference type="ARBA" id="ARBA00022763"/>
    </source>
</evidence>
<feature type="compositionally biased region" description="Polar residues" evidence="7">
    <location>
        <begin position="282"/>
        <end position="295"/>
    </location>
</feature>
<dbReference type="Gene3D" id="3.30.1490.70">
    <property type="match status" value="1"/>
</dbReference>
<dbReference type="PANTHER" id="PTHR47810:SF1">
    <property type="entry name" value="DNA LIGASE B"/>
    <property type="match status" value="1"/>
</dbReference>
<dbReference type="SUPFAM" id="SSF56091">
    <property type="entry name" value="DNA ligase/mRNA capping enzyme, catalytic domain"/>
    <property type="match status" value="1"/>
</dbReference>
<evidence type="ECO:0000313" key="9">
    <source>
        <dbReference type="EMBL" id="RVU46648.1"/>
    </source>
</evidence>
<keyword evidence="2 9" id="KW-0436">Ligase</keyword>
<dbReference type="CDD" id="cd07896">
    <property type="entry name" value="Adenylation_kDNA_ligase_like"/>
    <property type="match status" value="1"/>
</dbReference>
<gene>
    <name evidence="9" type="ORF">EOE66_11540</name>
</gene>
<dbReference type="Proteomes" id="UP000285575">
    <property type="component" value="Unassembled WGS sequence"/>
</dbReference>
<evidence type="ECO:0000259" key="8">
    <source>
        <dbReference type="PROSITE" id="PS50160"/>
    </source>
</evidence>
<dbReference type="NCBIfam" id="NF006592">
    <property type="entry name" value="PRK09125.1"/>
    <property type="match status" value="1"/>
</dbReference>
<dbReference type="GO" id="GO:0006310">
    <property type="term" value="P:DNA recombination"/>
    <property type="evidence" value="ECO:0007669"/>
    <property type="project" value="InterPro"/>
</dbReference>
<dbReference type="GO" id="GO:0006281">
    <property type="term" value="P:DNA repair"/>
    <property type="evidence" value="ECO:0007669"/>
    <property type="project" value="UniProtKB-KW"/>
</dbReference>
<evidence type="ECO:0000256" key="1">
    <source>
        <dbReference type="ARBA" id="ARBA00001968"/>
    </source>
</evidence>
<accession>A0A437RIY0</accession>
<dbReference type="OrthoDB" id="9782700at2"/>
<dbReference type="Gene3D" id="2.40.50.140">
    <property type="entry name" value="Nucleic acid-binding proteins"/>
    <property type="match status" value="1"/>
</dbReference>
<comment type="cofactor">
    <cofactor evidence="1">
        <name>a divalent metal cation</name>
        <dbReference type="ChEBI" id="CHEBI:60240"/>
    </cofactor>
</comment>
<evidence type="ECO:0000256" key="7">
    <source>
        <dbReference type="SAM" id="MobiDB-lite"/>
    </source>
</evidence>
<dbReference type="InterPro" id="IPR050326">
    <property type="entry name" value="NAD_dep_DNA_ligaseB"/>
</dbReference>
<dbReference type="Pfam" id="PF01068">
    <property type="entry name" value="DNA_ligase_A_M"/>
    <property type="match status" value="1"/>
</dbReference>
<feature type="region of interest" description="Disordered" evidence="7">
    <location>
        <begin position="273"/>
        <end position="295"/>
    </location>
</feature>
<dbReference type="GO" id="GO:0005524">
    <property type="term" value="F:ATP binding"/>
    <property type="evidence" value="ECO:0007669"/>
    <property type="project" value="InterPro"/>
</dbReference>
<protein>
    <submittedName>
        <fullName evidence="9">DNA ligase</fullName>
    </submittedName>
</protein>
<dbReference type="SUPFAM" id="SSF50249">
    <property type="entry name" value="Nucleic acid-binding proteins"/>
    <property type="match status" value="1"/>
</dbReference>
<evidence type="ECO:0000256" key="2">
    <source>
        <dbReference type="ARBA" id="ARBA00022598"/>
    </source>
</evidence>
<proteinExistence type="predicted"/>
<comment type="catalytic activity">
    <reaction evidence="6">
        <text>ATP + (deoxyribonucleotide)n-3'-hydroxyl + 5'-phospho-(deoxyribonucleotide)m = (deoxyribonucleotide)n+m + AMP + diphosphate.</text>
        <dbReference type="EC" id="6.5.1.1"/>
    </reaction>
</comment>
<reference evidence="9 10" key="1">
    <citation type="submission" date="2019-01" db="EMBL/GenBank/DDBJ databases">
        <authorList>
            <person name="Chen W.-M."/>
        </authorList>
    </citation>
    <scope>NUCLEOTIDE SEQUENCE [LARGE SCALE GENOMIC DNA]</scope>
    <source>
        <strain evidence="9 10">KYPY4</strain>
    </source>
</reference>
<name>A0A437RIY0_9BURK</name>
<dbReference type="Gene3D" id="3.30.470.30">
    <property type="entry name" value="DNA ligase/mRNA capping enzyme"/>
    <property type="match status" value="1"/>
</dbReference>
<dbReference type="InterPro" id="IPR029319">
    <property type="entry name" value="DNA_ligase_OB"/>
</dbReference>
<keyword evidence="3" id="KW-0235">DNA replication</keyword>
<dbReference type="EMBL" id="SACR01000003">
    <property type="protein sequence ID" value="RVU46648.1"/>
    <property type="molecule type" value="Genomic_DNA"/>
</dbReference>
<organism evidence="9 10">
    <name type="scientific">Rubrivivax rivuli</name>
    <dbReference type="NCBI Taxonomy" id="1862385"/>
    <lineage>
        <taxon>Bacteria</taxon>
        <taxon>Pseudomonadati</taxon>
        <taxon>Pseudomonadota</taxon>
        <taxon>Betaproteobacteria</taxon>
        <taxon>Burkholderiales</taxon>
        <taxon>Sphaerotilaceae</taxon>
        <taxon>Rubrivivax</taxon>
    </lineage>
</organism>
<keyword evidence="4" id="KW-0227">DNA damage</keyword>
<feature type="domain" description="ATP-dependent DNA ligase family profile" evidence="8">
    <location>
        <begin position="122"/>
        <end position="218"/>
    </location>
</feature>